<dbReference type="OrthoDB" id="6105938at2759"/>
<dbReference type="PROSITE" id="PS00028">
    <property type="entry name" value="ZINC_FINGER_C2H2_1"/>
    <property type="match status" value="1"/>
</dbReference>
<evidence type="ECO:0000259" key="7">
    <source>
        <dbReference type="PROSITE" id="PS50157"/>
    </source>
</evidence>
<keyword evidence="2" id="KW-0677">Repeat</keyword>
<accession>A0A9P4H6P0</accession>
<evidence type="ECO:0000256" key="2">
    <source>
        <dbReference type="ARBA" id="ARBA00022737"/>
    </source>
</evidence>
<evidence type="ECO:0000256" key="4">
    <source>
        <dbReference type="ARBA" id="ARBA00022833"/>
    </source>
</evidence>
<dbReference type="Proteomes" id="UP000799777">
    <property type="component" value="Unassembled WGS sequence"/>
</dbReference>
<feature type="domain" description="C2H2-type" evidence="7">
    <location>
        <begin position="315"/>
        <end position="342"/>
    </location>
</feature>
<gene>
    <name evidence="8" type="ORF">EK21DRAFT_102351</name>
</gene>
<dbReference type="InterPro" id="IPR036236">
    <property type="entry name" value="Znf_C2H2_sf"/>
</dbReference>
<evidence type="ECO:0000256" key="5">
    <source>
        <dbReference type="PROSITE-ProRule" id="PRU00042"/>
    </source>
</evidence>
<evidence type="ECO:0000256" key="1">
    <source>
        <dbReference type="ARBA" id="ARBA00022723"/>
    </source>
</evidence>
<dbReference type="GO" id="GO:0008270">
    <property type="term" value="F:zinc ion binding"/>
    <property type="evidence" value="ECO:0007669"/>
    <property type="project" value="UniProtKB-KW"/>
</dbReference>
<dbReference type="PANTHER" id="PTHR24379:SF121">
    <property type="entry name" value="C2H2-TYPE DOMAIN-CONTAINING PROTEIN"/>
    <property type="match status" value="1"/>
</dbReference>
<keyword evidence="4" id="KW-0862">Zinc</keyword>
<feature type="domain" description="C2H2-type" evidence="7">
    <location>
        <begin position="188"/>
        <end position="218"/>
    </location>
</feature>
<dbReference type="PROSITE" id="PS50157">
    <property type="entry name" value="ZINC_FINGER_C2H2_2"/>
    <property type="match status" value="2"/>
</dbReference>
<protein>
    <recommendedName>
        <fullName evidence="7">C2H2-type domain-containing protein</fullName>
    </recommendedName>
</protein>
<dbReference type="Gene3D" id="3.30.160.60">
    <property type="entry name" value="Classic Zinc Finger"/>
    <property type="match status" value="2"/>
</dbReference>
<feature type="compositionally biased region" description="Basic and acidic residues" evidence="6">
    <location>
        <begin position="65"/>
        <end position="84"/>
    </location>
</feature>
<reference evidence="8" key="1">
    <citation type="journal article" date="2020" name="Stud. Mycol.">
        <title>101 Dothideomycetes genomes: a test case for predicting lifestyles and emergence of pathogens.</title>
        <authorList>
            <person name="Haridas S."/>
            <person name="Albert R."/>
            <person name="Binder M."/>
            <person name="Bloem J."/>
            <person name="Labutti K."/>
            <person name="Salamov A."/>
            <person name="Andreopoulos B."/>
            <person name="Baker S."/>
            <person name="Barry K."/>
            <person name="Bills G."/>
            <person name="Bluhm B."/>
            <person name="Cannon C."/>
            <person name="Castanera R."/>
            <person name="Culley D."/>
            <person name="Daum C."/>
            <person name="Ezra D."/>
            <person name="Gonzalez J."/>
            <person name="Henrissat B."/>
            <person name="Kuo A."/>
            <person name="Liang C."/>
            <person name="Lipzen A."/>
            <person name="Lutzoni F."/>
            <person name="Magnuson J."/>
            <person name="Mondo S."/>
            <person name="Nolan M."/>
            <person name="Ohm R."/>
            <person name="Pangilinan J."/>
            <person name="Park H.-J."/>
            <person name="Ramirez L."/>
            <person name="Alfaro M."/>
            <person name="Sun H."/>
            <person name="Tritt A."/>
            <person name="Yoshinaga Y."/>
            <person name="Zwiers L.-H."/>
            <person name="Turgeon B."/>
            <person name="Goodwin S."/>
            <person name="Spatafora J."/>
            <person name="Crous P."/>
            <person name="Grigoriev I."/>
        </authorList>
    </citation>
    <scope>NUCLEOTIDE SEQUENCE</scope>
    <source>
        <strain evidence="8">CBS 110217</strain>
    </source>
</reference>
<dbReference type="SUPFAM" id="SSF57667">
    <property type="entry name" value="beta-beta-alpha zinc fingers"/>
    <property type="match status" value="1"/>
</dbReference>
<keyword evidence="1" id="KW-0479">Metal-binding</keyword>
<dbReference type="AlphaFoldDB" id="A0A9P4H6P0"/>
<proteinExistence type="predicted"/>
<name>A0A9P4H6P0_9PLEO</name>
<evidence type="ECO:0000313" key="8">
    <source>
        <dbReference type="EMBL" id="KAF2027636.1"/>
    </source>
</evidence>
<dbReference type="PANTHER" id="PTHR24379">
    <property type="entry name" value="KRAB AND ZINC FINGER DOMAIN-CONTAINING"/>
    <property type="match status" value="1"/>
</dbReference>
<evidence type="ECO:0000256" key="6">
    <source>
        <dbReference type="SAM" id="MobiDB-lite"/>
    </source>
</evidence>
<organism evidence="8 9">
    <name type="scientific">Setomelanomma holmii</name>
    <dbReference type="NCBI Taxonomy" id="210430"/>
    <lineage>
        <taxon>Eukaryota</taxon>
        <taxon>Fungi</taxon>
        <taxon>Dikarya</taxon>
        <taxon>Ascomycota</taxon>
        <taxon>Pezizomycotina</taxon>
        <taxon>Dothideomycetes</taxon>
        <taxon>Pleosporomycetidae</taxon>
        <taxon>Pleosporales</taxon>
        <taxon>Pleosporineae</taxon>
        <taxon>Phaeosphaeriaceae</taxon>
        <taxon>Setomelanomma</taxon>
    </lineage>
</organism>
<dbReference type="EMBL" id="ML978223">
    <property type="protein sequence ID" value="KAF2027636.1"/>
    <property type="molecule type" value="Genomic_DNA"/>
</dbReference>
<keyword evidence="3 5" id="KW-0863">Zinc-finger</keyword>
<feature type="region of interest" description="Disordered" evidence="6">
    <location>
        <begin position="1"/>
        <end position="84"/>
    </location>
</feature>
<keyword evidence="9" id="KW-1185">Reference proteome</keyword>
<comment type="caution">
    <text evidence="8">The sequence shown here is derived from an EMBL/GenBank/DDBJ whole genome shotgun (WGS) entry which is preliminary data.</text>
</comment>
<evidence type="ECO:0000313" key="9">
    <source>
        <dbReference type="Proteomes" id="UP000799777"/>
    </source>
</evidence>
<dbReference type="SMART" id="SM00355">
    <property type="entry name" value="ZnF_C2H2"/>
    <property type="match status" value="10"/>
</dbReference>
<sequence>MAGDGNNRYALFREGDENASPMSSPAVDVSKNPFLNQVADDSIPWQQVKKRSAPAVQPPTYMTGKRKDSGAKERTKSVNHEQMRPRIPSLSTTETSDKVYDPHENWCGVCSQKFPNKTALLSHIKQTPDHKHYCNLCKRVFKDRNGLKNHVDNSWGHEVFCNLCLSAFNDQWGLKNHFENNYHVGHEFACLTCLLGFRTQHELERHLQTASKHTWCKSCQRQFRSQDERDAHWQQTTKHKHCLQPGCDFDGPSQAALDAHLELDHFRCIGCKLIFPSQNKLNLHLEKGNFAVACPRCKQLCSGQAQLATHLEHCFFCGECGFSTNHEGNYQIHMTKHTTAKIPCWGCNSPMPTYSSLINHLESGGCSGLPDPSRLVLCLGKWWYSPLYMDLDLHAHLRTGRMQPQDMRQCMDEGALHLFLCRAEGCGKTFGHLNSLVLHCESQACGWDIARLNMPGLEKEVKQTCLRDSGTS</sequence>
<evidence type="ECO:0000256" key="3">
    <source>
        <dbReference type="ARBA" id="ARBA00022771"/>
    </source>
</evidence>
<dbReference type="InterPro" id="IPR013087">
    <property type="entry name" value="Znf_C2H2_type"/>
</dbReference>
<dbReference type="Pfam" id="PF12874">
    <property type="entry name" value="zf-met"/>
    <property type="match status" value="1"/>
</dbReference>